<dbReference type="RefSeq" id="WP_039137242.1">
    <property type="nucleotide sequence ID" value="NZ_JSVC01000003.1"/>
</dbReference>
<dbReference type="OrthoDB" id="1067077at2"/>
<dbReference type="EMBL" id="JSVC01000003">
    <property type="protein sequence ID" value="KIC95931.1"/>
    <property type="molecule type" value="Genomic_DNA"/>
</dbReference>
<dbReference type="Proteomes" id="UP000031408">
    <property type="component" value="Unassembled WGS sequence"/>
</dbReference>
<dbReference type="STRING" id="1349421.OI18_03345"/>
<evidence type="ECO:0000313" key="2">
    <source>
        <dbReference type="Proteomes" id="UP000031408"/>
    </source>
</evidence>
<dbReference type="AlphaFoldDB" id="A0A0C1L8L6"/>
<gene>
    <name evidence="1" type="ORF">OI18_03345</name>
</gene>
<name>A0A0C1L8L6_9BACT</name>
<accession>A0A0C1L8L6</accession>
<sequence length="177" mass="20982">MKIVSIFAEKLFSFCYTPEDKDELTRVLDLWNDPEYLHKFLIENIEDLQIDQDLPKILDQILIAVQETEDAIIRICEDPEKSLDQFFVPLRNYEYDPKVLSLRKRRAYCLRLYALRIDTNCFVITGGTIKLTHLMSDRNHTQRELVKLEQARSYLQSNGIFDADSFFEFLIEEGYDN</sequence>
<evidence type="ECO:0000313" key="1">
    <source>
        <dbReference type="EMBL" id="KIC95931.1"/>
    </source>
</evidence>
<keyword evidence="2" id="KW-1185">Reference proteome</keyword>
<comment type="caution">
    <text evidence="1">The sequence shown here is derived from an EMBL/GenBank/DDBJ whole genome shotgun (WGS) entry which is preliminary data.</text>
</comment>
<reference evidence="1 2" key="1">
    <citation type="submission" date="2014-11" db="EMBL/GenBank/DDBJ databases">
        <title>Genome sequence of Flavihumibacter solisilvae 3-3.</title>
        <authorList>
            <person name="Zhou G."/>
            <person name="Li M."/>
            <person name="Wang G."/>
        </authorList>
    </citation>
    <scope>NUCLEOTIDE SEQUENCE [LARGE SCALE GENOMIC DNA]</scope>
    <source>
        <strain evidence="1 2">3-3</strain>
    </source>
</reference>
<protein>
    <submittedName>
        <fullName evidence="1">Uncharacterized protein</fullName>
    </submittedName>
</protein>
<proteinExistence type="predicted"/>
<organism evidence="1 2">
    <name type="scientific">Flavihumibacter solisilvae</name>
    <dbReference type="NCBI Taxonomy" id="1349421"/>
    <lineage>
        <taxon>Bacteria</taxon>
        <taxon>Pseudomonadati</taxon>
        <taxon>Bacteroidota</taxon>
        <taxon>Chitinophagia</taxon>
        <taxon>Chitinophagales</taxon>
        <taxon>Chitinophagaceae</taxon>
        <taxon>Flavihumibacter</taxon>
    </lineage>
</organism>